<keyword evidence="18" id="KW-0170">Cobalt</keyword>
<gene>
    <name evidence="22" type="primary">aroB</name>
    <name evidence="22" type="ORF">FYJ50_01335</name>
</gene>
<keyword evidence="16" id="KW-0057">Aromatic amino acid biosynthesis</keyword>
<evidence type="ECO:0000256" key="10">
    <source>
        <dbReference type="ARBA" id="ARBA00022490"/>
    </source>
</evidence>
<evidence type="ECO:0000256" key="15">
    <source>
        <dbReference type="ARBA" id="ARBA00023027"/>
    </source>
</evidence>
<dbReference type="Proteomes" id="UP000470082">
    <property type="component" value="Unassembled WGS sequence"/>
</dbReference>
<evidence type="ECO:0000256" key="18">
    <source>
        <dbReference type="ARBA" id="ARBA00023285"/>
    </source>
</evidence>
<keyword evidence="17 22" id="KW-0456">Lyase</keyword>
<dbReference type="CDD" id="cd08195">
    <property type="entry name" value="DHQS"/>
    <property type="match status" value="1"/>
</dbReference>
<keyword evidence="23" id="KW-1185">Reference proteome</keyword>
<dbReference type="GO" id="GO:0009423">
    <property type="term" value="P:chorismate biosynthetic process"/>
    <property type="evidence" value="ECO:0007669"/>
    <property type="project" value="UniProtKB-UniRule"/>
</dbReference>
<evidence type="ECO:0000256" key="12">
    <source>
        <dbReference type="ARBA" id="ARBA00022723"/>
    </source>
</evidence>
<keyword evidence="11" id="KW-0028">Amino-acid biosynthesis</keyword>
<comment type="cofactor">
    <cofactor evidence="2">
        <name>NAD(+)</name>
        <dbReference type="ChEBI" id="CHEBI:57540"/>
    </cofactor>
</comment>
<dbReference type="Gene3D" id="3.40.50.1970">
    <property type="match status" value="1"/>
</dbReference>
<dbReference type="InterPro" id="IPR050071">
    <property type="entry name" value="Dehydroquinate_synthase"/>
</dbReference>
<dbReference type="EMBL" id="VUMM01000002">
    <property type="protein sequence ID" value="MSS00773.1"/>
    <property type="molecule type" value="Genomic_DNA"/>
</dbReference>
<evidence type="ECO:0000256" key="1">
    <source>
        <dbReference type="ARBA" id="ARBA00001393"/>
    </source>
</evidence>
<keyword evidence="14" id="KW-0862">Zinc</keyword>
<keyword evidence="10" id="KW-0963">Cytoplasm</keyword>
<evidence type="ECO:0000256" key="14">
    <source>
        <dbReference type="ARBA" id="ARBA00022833"/>
    </source>
</evidence>
<organism evidence="22 23">
    <name type="scientific">Floccifex porci</name>
    <dbReference type="NCBI Taxonomy" id="2606629"/>
    <lineage>
        <taxon>Bacteria</taxon>
        <taxon>Bacillati</taxon>
        <taxon>Bacillota</taxon>
        <taxon>Erysipelotrichia</taxon>
        <taxon>Erysipelotrichales</taxon>
        <taxon>Erysipelotrichaceae</taxon>
        <taxon>Floccifex</taxon>
    </lineage>
</organism>
<evidence type="ECO:0000256" key="5">
    <source>
        <dbReference type="ARBA" id="ARBA00004496"/>
    </source>
</evidence>
<sequence>MKLIVDLKDRQYPIWIERKALYHIDEIINTHRKIAIIHDDAIPSKWIEIVKEQCENCVIFSFPEGENSKCFEQYQYLLQQCIDHHLSRKDAIVAIGGGVTGDLAGFVASTYMRGIDFYNIPTTILSQVDSSVGGKVAIDMGSYKNIVGSFYQPKGVLIDPDVLSTLSIRQQHNGLVEALKMGLILDENLVCEFEKEQLDIEAIITRSIDLKRQVVQEDEKENSLRKILNFGHTIGHAIEGAYGLDTYYHGECVAMGMLFFIEDKELKNRVLKIYDKLSLPAVPDYDVDTLMEFISHDKKGTQNVISVISVAKAGSYSIEEMNYEQIRLKLLRGAYEESNRK</sequence>
<dbReference type="Gene3D" id="1.20.1090.10">
    <property type="entry name" value="Dehydroquinate synthase-like - alpha domain"/>
    <property type="match status" value="1"/>
</dbReference>
<comment type="cofactor">
    <cofactor evidence="4">
        <name>Zn(2+)</name>
        <dbReference type="ChEBI" id="CHEBI:29105"/>
    </cofactor>
</comment>
<comment type="similarity">
    <text evidence="7">Belongs to the sugar phosphate cyclases superfamily. Dehydroquinate synthase family.</text>
</comment>
<evidence type="ECO:0000256" key="6">
    <source>
        <dbReference type="ARBA" id="ARBA00004661"/>
    </source>
</evidence>
<comment type="cofactor">
    <cofactor evidence="3">
        <name>Co(2+)</name>
        <dbReference type="ChEBI" id="CHEBI:48828"/>
    </cofactor>
</comment>
<dbReference type="FunFam" id="3.40.50.1970:FF:000007">
    <property type="entry name" value="Pentafunctional AROM polypeptide"/>
    <property type="match status" value="1"/>
</dbReference>
<proteinExistence type="inferred from homology"/>
<dbReference type="GO" id="GO:0008652">
    <property type="term" value="P:amino acid biosynthetic process"/>
    <property type="evidence" value="ECO:0007669"/>
    <property type="project" value="UniProtKB-KW"/>
</dbReference>
<evidence type="ECO:0000256" key="8">
    <source>
        <dbReference type="ARBA" id="ARBA00013031"/>
    </source>
</evidence>
<dbReference type="AlphaFoldDB" id="A0A7X2N2G0"/>
<evidence type="ECO:0000256" key="4">
    <source>
        <dbReference type="ARBA" id="ARBA00001947"/>
    </source>
</evidence>
<evidence type="ECO:0000256" key="17">
    <source>
        <dbReference type="ARBA" id="ARBA00023239"/>
    </source>
</evidence>
<dbReference type="PANTHER" id="PTHR43622">
    <property type="entry name" value="3-DEHYDROQUINATE SYNTHASE"/>
    <property type="match status" value="1"/>
</dbReference>
<evidence type="ECO:0000256" key="16">
    <source>
        <dbReference type="ARBA" id="ARBA00023141"/>
    </source>
</evidence>
<feature type="domain" description="3-dehydroquinate synthase N-terminal" evidence="20">
    <location>
        <begin position="61"/>
        <end position="171"/>
    </location>
</feature>
<dbReference type="RefSeq" id="WP_154459248.1">
    <property type="nucleotide sequence ID" value="NZ_JAQYTQ010000008.1"/>
</dbReference>
<evidence type="ECO:0000256" key="7">
    <source>
        <dbReference type="ARBA" id="ARBA00005412"/>
    </source>
</evidence>
<name>A0A7X2N2G0_9FIRM</name>
<evidence type="ECO:0000256" key="2">
    <source>
        <dbReference type="ARBA" id="ARBA00001911"/>
    </source>
</evidence>
<evidence type="ECO:0000313" key="22">
    <source>
        <dbReference type="EMBL" id="MSS00773.1"/>
    </source>
</evidence>
<protein>
    <recommendedName>
        <fullName evidence="9 19">3-dehydroquinate synthase</fullName>
        <ecNumber evidence="8 19">4.2.3.4</ecNumber>
    </recommendedName>
</protein>
<comment type="catalytic activity">
    <reaction evidence="1">
        <text>7-phospho-2-dehydro-3-deoxy-D-arabino-heptonate = 3-dehydroquinate + phosphate</text>
        <dbReference type="Rhea" id="RHEA:21968"/>
        <dbReference type="ChEBI" id="CHEBI:32364"/>
        <dbReference type="ChEBI" id="CHEBI:43474"/>
        <dbReference type="ChEBI" id="CHEBI:58394"/>
        <dbReference type="EC" id="4.2.3.4"/>
    </reaction>
</comment>
<dbReference type="GO" id="GO:0009073">
    <property type="term" value="P:aromatic amino acid family biosynthetic process"/>
    <property type="evidence" value="ECO:0007669"/>
    <property type="project" value="UniProtKB-KW"/>
</dbReference>
<evidence type="ECO:0000313" key="23">
    <source>
        <dbReference type="Proteomes" id="UP000470082"/>
    </source>
</evidence>
<dbReference type="SUPFAM" id="SSF56796">
    <property type="entry name" value="Dehydroquinate synthase-like"/>
    <property type="match status" value="1"/>
</dbReference>
<feature type="domain" description="3-dehydroquinate synthase C-terminal" evidence="21">
    <location>
        <begin position="174"/>
        <end position="299"/>
    </location>
</feature>
<evidence type="ECO:0000256" key="11">
    <source>
        <dbReference type="ARBA" id="ARBA00022605"/>
    </source>
</evidence>
<evidence type="ECO:0000256" key="3">
    <source>
        <dbReference type="ARBA" id="ARBA00001941"/>
    </source>
</evidence>
<dbReference type="PIRSF" id="PIRSF001455">
    <property type="entry name" value="DHQ_synth"/>
    <property type="match status" value="1"/>
</dbReference>
<dbReference type="Pfam" id="PF01761">
    <property type="entry name" value="DHQ_synthase"/>
    <property type="match status" value="1"/>
</dbReference>
<keyword evidence="13" id="KW-0547">Nucleotide-binding</keyword>
<dbReference type="InterPro" id="IPR016037">
    <property type="entry name" value="DHQ_synth_AroB"/>
</dbReference>
<comment type="caution">
    <text evidence="22">The sequence shown here is derived from an EMBL/GenBank/DDBJ whole genome shotgun (WGS) entry which is preliminary data.</text>
</comment>
<comment type="pathway">
    <text evidence="6">Metabolic intermediate biosynthesis; chorismate biosynthesis; chorismate from D-erythrose 4-phosphate and phosphoenolpyruvate: step 2/7.</text>
</comment>
<dbReference type="GO" id="GO:0003856">
    <property type="term" value="F:3-dehydroquinate synthase activity"/>
    <property type="evidence" value="ECO:0007669"/>
    <property type="project" value="UniProtKB-UniRule"/>
</dbReference>
<dbReference type="NCBIfam" id="TIGR01357">
    <property type="entry name" value="aroB"/>
    <property type="match status" value="1"/>
</dbReference>
<comment type="subcellular location">
    <subcellularLocation>
        <location evidence="5">Cytoplasm</location>
    </subcellularLocation>
</comment>
<evidence type="ECO:0000256" key="13">
    <source>
        <dbReference type="ARBA" id="ARBA00022741"/>
    </source>
</evidence>
<dbReference type="GO" id="GO:0046872">
    <property type="term" value="F:metal ion binding"/>
    <property type="evidence" value="ECO:0007669"/>
    <property type="project" value="UniProtKB-KW"/>
</dbReference>
<keyword evidence="12" id="KW-0479">Metal-binding</keyword>
<dbReference type="InterPro" id="IPR030960">
    <property type="entry name" value="DHQS/DOIS_N"/>
</dbReference>
<dbReference type="GO" id="GO:0000166">
    <property type="term" value="F:nucleotide binding"/>
    <property type="evidence" value="ECO:0007669"/>
    <property type="project" value="UniProtKB-KW"/>
</dbReference>
<reference evidence="22 23" key="1">
    <citation type="submission" date="2019-08" db="EMBL/GenBank/DDBJ databases">
        <title>In-depth cultivation of the pig gut microbiome towards novel bacterial diversity and tailored functional studies.</title>
        <authorList>
            <person name="Wylensek D."/>
            <person name="Hitch T.C.A."/>
            <person name="Clavel T."/>
        </authorList>
    </citation>
    <scope>NUCLEOTIDE SEQUENCE [LARGE SCALE GENOMIC DNA]</scope>
    <source>
        <strain evidence="22 23">LKV-178-WT-2G</strain>
    </source>
</reference>
<dbReference type="Pfam" id="PF24621">
    <property type="entry name" value="DHQS_C"/>
    <property type="match status" value="1"/>
</dbReference>
<evidence type="ECO:0000259" key="21">
    <source>
        <dbReference type="Pfam" id="PF24621"/>
    </source>
</evidence>
<keyword evidence="15" id="KW-0520">NAD</keyword>
<evidence type="ECO:0000256" key="19">
    <source>
        <dbReference type="NCBIfam" id="TIGR01357"/>
    </source>
</evidence>
<accession>A0A7X2N2G0</accession>
<dbReference type="PANTHER" id="PTHR43622:SF7">
    <property type="entry name" value="3-DEHYDROQUINATE SYNTHASE, CHLOROPLASTIC"/>
    <property type="match status" value="1"/>
</dbReference>
<evidence type="ECO:0000256" key="9">
    <source>
        <dbReference type="ARBA" id="ARBA00017684"/>
    </source>
</evidence>
<dbReference type="GO" id="GO:0005737">
    <property type="term" value="C:cytoplasm"/>
    <property type="evidence" value="ECO:0007669"/>
    <property type="project" value="UniProtKB-SubCell"/>
</dbReference>
<dbReference type="InterPro" id="IPR030963">
    <property type="entry name" value="DHQ_synth_fam"/>
</dbReference>
<dbReference type="InterPro" id="IPR056179">
    <property type="entry name" value="DHQS_C"/>
</dbReference>
<dbReference type="EC" id="4.2.3.4" evidence="8 19"/>
<evidence type="ECO:0000259" key="20">
    <source>
        <dbReference type="Pfam" id="PF01761"/>
    </source>
</evidence>